<dbReference type="Proteomes" id="UP000030003">
    <property type="component" value="Unassembled WGS sequence"/>
</dbReference>
<keyword evidence="10" id="KW-0969">Cilium</keyword>
<dbReference type="InterPro" id="IPR006665">
    <property type="entry name" value="OmpA-like"/>
</dbReference>
<dbReference type="PANTHER" id="PTHR30329:SF20">
    <property type="entry name" value="EXPORTED PROTEIN"/>
    <property type="match status" value="1"/>
</dbReference>
<keyword evidence="11" id="KW-1185">Reference proteome</keyword>
<gene>
    <name evidence="10" type="ORF">N791_03465</name>
</gene>
<evidence type="ECO:0000259" key="9">
    <source>
        <dbReference type="PROSITE" id="PS51123"/>
    </source>
</evidence>
<dbReference type="GO" id="GO:0005886">
    <property type="term" value="C:plasma membrane"/>
    <property type="evidence" value="ECO:0007669"/>
    <property type="project" value="UniProtKB-SubCell"/>
</dbReference>
<comment type="subcellular location">
    <subcellularLocation>
        <location evidence="1">Cell membrane</location>
        <topology evidence="1">Single-pass membrane protein</topology>
    </subcellularLocation>
</comment>
<comment type="similarity">
    <text evidence="2">Belongs to the MotB family.</text>
</comment>
<evidence type="ECO:0000256" key="5">
    <source>
        <dbReference type="ARBA" id="ARBA00022989"/>
    </source>
</evidence>
<dbReference type="PANTHER" id="PTHR30329">
    <property type="entry name" value="STATOR ELEMENT OF FLAGELLAR MOTOR COMPLEX"/>
    <property type="match status" value="1"/>
</dbReference>
<evidence type="ECO:0000256" key="7">
    <source>
        <dbReference type="PROSITE-ProRule" id="PRU00473"/>
    </source>
</evidence>
<evidence type="ECO:0000256" key="8">
    <source>
        <dbReference type="SAM" id="Phobius"/>
    </source>
</evidence>
<evidence type="ECO:0000256" key="1">
    <source>
        <dbReference type="ARBA" id="ARBA00004162"/>
    </source>
</evidence>
<evidence type="ECO:0000256" key="4">
    <source>
        <dbReference type="ARBA" id="ARBA00022692"/>
    </source>
</evidence>
<sequence>MARRKHHEEHTNAEAWAIPYADLMTLLLAFFVVMYAISSLNEGKYRVLADSLSSAFGGPPRTVSPIQLGQTQLRGSAFDRPSIQTAAAKAGPAAATPINAPRMLQVLDMPTLGRQPTVAEANAARIEAEKRRHVELQVLGRRIEEALADLVREQLVTVRRGPDFLEVEIQSDILFASGVAVPSPVAIDTIRRLAGILRDEPNSLRVEGYTDDVPIASARFPSNWELSAARAASVVHELVDAGVEPRRLAMVGYGEHQPIADNDTPEGRNSNRRVLLVILASPLGPDALVATAEGAG</sequence>
<dbReference type="Pfam" id="PF00691">
    <property type="entry name" value="OmpA"/>
    <property type="match status" value="1"/>
</dbReference>
<keyword evidence="3" id="KW-1003">Cell membrane</keyword>
<comment type="caution">
    <text evidence="10">The sequence shown here is derived from an EMBL/GenBank/DDBJ whole genome shotgun (WGS) entry which is preliminary data.</text>
</comment>
<name>A0A0A0MAM0_9GAMM</name>
<organism evidence="10 11">
    <name type="scientific">Lysobacter defluvii IMMIB APB-9 = DSM 18482</name>
    <dbReference type="NCBI Taxonomy" id="1385515"/>
    <lineage>
        <taxon>Bacteria</taxon>
        <taxon>Pseudomonadati</taxon>
        <taxon>Pseudomonadota</taxon>
        <taxon>Gammaproteobacteria</taxon>
        <taxon>Lysobacterales</taxon>
        <taxon>Lysobacteraceae</taxon>
        <taxon>Novilysobacter</taxon>
    </lineage>
</organism>
<dbReference type="PROSITE" id="PS51123">
    <property type="entry name" value="OMPA_2"/>
    <property type="match status" value="1"/>
</dbReference>
<dbReference type="InterPro" id="IPR025713">
    <property type="entry name" value="MotB-like_N_dom"/>
</dbReference>
<dbReference type="STRING" id="1385515.GCA_000423325_00946"/>
<evidence type="ECO:0000313" key="10">
    <source>
        <dbReference type="EMBL" id="KGO98286.1"/>
    </source>
</evidence>
<feature type="domain" description="OmpA-like" evidence="9">
    <location>
        <begin position="162"/>
        <end position="282"/>
    </location>
</feature>
<dbReference type="eggNOG" id="COG1360">
    <property type="taxonomic scope" value="Bacteria"/>
</dbReference>
<feature type="transmembrane region" description="Helical" evidence="8">
    <location>
        <begin position="17"/>
        <end position="37"/>
    </location>
</feature>
<accession>A0A0A0MAM0</accession>
<dbReference type="SUPFAM" id="SSF103088">
    <property type="entry name" value="OmpA-like"/>
    <property type="match status" value="1"/>
</dbReference>
<evidence type="ECO:0000256" key="2">
    <source>
        <dbReference type="ARBA" id="ARBA00008914"/>
    </source>
</evidence>
<proteinExistence type="inferred from homology"/>
<dbReference type="AlphaFoldDB" id="A0A0A0MAM0"/>
<dbReference type="RefSeq" id="WP_036137497.1">
    <property type="nucleotide sequence ID" value="NZ_AUHT01000006.1"/>
</dbReference>
<reference evidence="10 11" key="1">
    <citation type="submission" date="2013-08" db="EMBL/GenBank/DDBJ databases">
        <title>Genomic analysis of Lysobacter defluvii.</title>
        <authorList>
            <person name="Wang Q."/>
            <person name="Wang G."/>
        </authorList>
    </citation>
    <scope>NUCLEOTIDE SEQUENCE [LARGE SCALE GENOMIC DNA]</scope>
    <source>
        <strain evidence="10 11">IMMIB APB-9</strain>
    </source>
</reference>
<dbReference type="InterPro" id="IPR050330">
    <property type="entry name" value="Bact_OuterMem_StrucFunc"/>
</dbReference>
<dbReference type="CDD" id="cd07185">
    <property type="entry name" value="OmpA_C-like"/>
    <property type="match status" value="1"/>
</dbReference>
<protein>
    <submittedName>
        <fullName evidence="10">Flagellar motor protein MotD</fullName>
    </submittedName>
</protein>
<keyword evidence="10" id="KW-0966">Cell projection</keyword>
<evidence type="ECO:0000256" key="6">
    <source>
        <dbReference type="ARBA" id="ARBA00023136"/>
    </source>
</evidence>
<dbReference type="InterPro" id="IPR036737">
    <property type="entry name" value="OmpA-like_sf"/>
</dbReference>
<dbReference type="Gene3D" id="3.30.1330.60">
    <property type="entry name" value="OmpA-like domain"/>
    <property type="match status" value="1"/>
</dbReference>
<dbReference type="NCBIfam" id="NF006541">
    <property type="entry name" value="PRK09038.1"/>
    <property type="match status" value="1"/>
</dbReference>
<evidence type="ECO:0000313" key="11">
    <source>
        <dbReference type="Proteomes" id="UP000030003"/>
    </source>
</evidence>
<keyword evidence="4 8" id="KW-0812">Transmembrane</keyword>
<keyword evidence="5 8" id="KW-1133">Transmembrane helix</keyword>
<dbReference type="OrthoDB" id="9815217at2"/>
<dbReference type="Pfam" id="PF13677">
    <property type="entry name" value="MotB_plug"/>
    <property type="match status" value="1"/>
</dbReference>
<keyword evidence="10" id="KW-0282">Flagellum</keyword>
<evidence type="ECO:0000256" key="3">
    <source>
        <dbReference type="ARBA" id="ARBA00022475"/>
    </source>
</evidence>
<keyword evidence="6 7" id="KW-0472">Membrane</keyword>
<dbReference type="EMBL" id="AVBH01000102">
    <property type="protein sequence ID" value="KGO98286.1"/>
    <property type="molecule type" value="Genomic_DNA"/>
</dbReference>